<protein>
    <submittedName>
        <fullName evidence="7">LysE family translocator</fullName>
    </submittedName>
</protein>
<feature type="transmembrane region" description="Helical" evidence="6">
    <location>
        <begin position="146"/>
        <end position="171"/>
    </location>
</feature>
<feature type="transmembrane region" description="Helical" evidence="6">
    <location>
        <begin position="6"/>
        <end position="27"/>
    </location>
</feature>
<evidence type="ECO:0000256" key="4">
    <source>
        <dbReference type="ARBA" id="ARBA00022989"/>
    </source>
</evidence>
<evidence type="ECO:0000313" key="8">
    <source>
        <dbReference type="Proteomes" id="UP000306113"/>
    </source>
</evidence>
<dbReference type="EMBL" id="SSMD01000006">
    <property type="protein sequence ID" value="THD72842.1"/>
    <property type="molecule type" value="Genomic_DNA"/>
</dbReference>
<dbReference type="Pfam" id="PF01810">
    <property type="entry name" value="LysE"/>
    <property type="match status" value="1"/>
</dbReference>
<comment type="caution">
    <text evidence="7">The sequence shown here is derived from an EMBL/GenBank/DDBJ whole genome shotgun (WGS) entry which is preliminary data.</text>
</comment>
<dbReference type="InterPro" id="IPR001123">
    <property type="entry name" value="LeuE-type"/>
</dbReference>
<evidence type="ECO:0000256" key="1">
    <source>
        <dbReference type="ARBA" id="ARBA00004651"/>
    </source>
</evidence>
<feature type="transmembrane region" description="Helical" evidence="6">
    <location>
        <begin position="114"/>
        <end position="140"/>
    </location>
</feature>
<evidence type="ECO:0000256" key="5">
    <source>
        <dbReference type="ARBA" id="ARBA00023136"/>
    </source>
</evidence>
<dbReference type="RefSeq" id="WP_136339739.1">
    <property type="nucleotide sequence ID" value="NZ_SSMD01000006.1"/>
</dbReference>
<evidence type="ECO:0000313" key="7">
    <source>
        <dbReference type="EMBL" id="THD72842.1"/>
    </source>
</evidence>
<dbReference type="PANTHER" id="PTHR30086:SF20">
    <property type="entry name" value="ARGININE EXPORTER PROTEIN ARGO-RELATED"/>
    <property type="match status" value="1"/>
</dbReference>
<comment type="subcellular location">
    <subcellularLocation>
        <location evidence="1">Cell membrane</location>
        <topology evidence="1">Multi-pass membrane protein</topology>
    </subcellularLocation>
</comment>
<dbReference type="Proteomes" id="UP000306113">
    <property type="component" value="Unassembled WGS sequence"/>
</dbReference>
<keyword evidence="2" id="KW-1003">Cell membrane</keyword>
<accession>A0A4S3M7M2</accession>
<keyword evidence="8" id="KW-1185">Reference proteome</keyword>
<sequence length="211" mass="21635">MLEVFVKGLGIGLAIAAPVGPIGLLCIRRSIMQGRGAGLATGLGAAAADGTYGLLVAVGFSATGVLLLYAPQMQVFGGLLILWLGLMTLKGFFARRQARAAEAPARGLMGAFGATYLLTLSNPATILAFTGMIAALGGAAASQAHAAYALVAGVFFGSALWWLILVHLALWARTRMNDGALRWLDLIAGAVLAIWGLSLTVGPVLDGTVWG</sequence>
<proteinExistence type="predicted"/>
<keyword evidence="5 6" id="KW-0472">Membrane</keyword>
<dbReference type="PANTHER" id="PTHR30086">
    <property type="entry name" value="ARGININE EXPORTER PROTEIN ARGO"/>
    <property type="match status" value="1"/>
</dbReference>
<keyword evidence="3 6" id="KW-0812">Transmembrane</keyword>
<feature type="transmembrane region" description="Helical" evidence="6">
    <location>
        <begin position="39"/>
        <end position="69"/>
    </location>
</feature>
<evidence type="ECO:0000256" key="3">
    <source>
        <dbReference type="ARBA" id="ARBA00022692"/>
    </source>
</evidence>
<name>A0A4S3M7M2_9RHOB</name>
<dbReference type="OrthoDB" id="7874789at2"/>
<keyword evidence="4 6" id="KW-1133">Transmembrane helix</keyword>
<dbReference type="GO" id="GO:0015171">
    <property type="term" value="F:amino acid transmembrane transporter activity"/>
    <property type="evidence" value="ECO:0007669"/>
    <property type="project" value="TreeGrafter"/>
</dbReference>
<feature type="transmembrane region" description="Helical" evidence="6">
    <location>
        <begin position="183"/>
        <end position="205"/>
    </location>
</feature>
<evidence type="ECO:0000256" key="2">
    <source>
        <dbReference type="ARBA" id="ARBA00022475"/>
    </source>
</evidence>
<reference evidence="7 8" key="1">
    <citation type="submission" date="2019-04" db="EMBL/GenBank/DDBJ databases">
        <title>Draft genome sequence of Youngimonas vesicularis.</title>
        <authorList>
            <person name="Hameed A."/>
        </authorList>
    </citation>
    <scope>NUCLEOTIDE SEQUENCE [LARGE SCALE GENOMIC DNA]</scope>
    <source>
        <strain evidence="7 8">CC-AMW-E</strain>
    </source>
</reference>
<gene>
    <name evidence="7" type="ORF">E7681_13015</name>
</gene>
<dbReference type="AlphaFoldDB" id="A0A4S3M7M2"/>
<feature type="transmembrane region" description="Helical" evidence="6">
    <location>
        <begin position="75"/>
        <end position="93"/>
    </location>
</feature>
<evidence type="ECO:0000256" key="6">
    <source>
        <dbReference type="SAM" id="Phobius"/>
    </source>
</evidence>
<dbReference type="GO" id="GO:0005886">
    <property type="term" value="C:plasma membrane"/>
    <property type="evidence" value="ECO:0007669"/>
    <property type="project" value="UniProtKB-SubCell"/>
</dbReference>
<organism evidence="7 8">
    <name type="scientific">Thalassobius vesicularis</name>
    <dbReference type="NCBI Taxonomy" id="1294297"/>
    <lineage>
        <taxon>Bacteria</taxon>
        <taxon>Pseudomonadati</taxon>
        <taxon>Pseudomonadota</taxon>
        <taxon>Alphaproteobacteria</taxon>
        <taxon>Rhodobacterales</taxon>
        <taxon>Roseobacteraceae</taxon>
        <taxon>Thalassovita</taxon>
    </lineage>
</organism>